<keyword evidence="12" id="KW-1185">Reference proteome</keyword>
<evidence type="ECO:0000313" key="11">
    <source>
        <dbReference type="EMBL" id="PZE22179.1"/>
    </source>
</evidence>
<dbReference type="InterPro" id="IPR011642">
    <property type="entry name" value="Gate_dom"/>
</dbReference>
<dbReference type="PANTHER" id="PTHR10590:SF23">
    <property type="entry name" value="NUPC_NUPG FAMILY NUCLEOSIDE CNT TRANSPORTER"/>
    <property type="match status" value="1"/>
</dbReference>
<dbReference type="Proteomes" id="UP000214746">
    <property type="component" value="Unassembled WGS sequence"/>
</dbReference>
<feature type="transmembrane region" description="Helical" evidence="7">
    <location>
        <begin position="87"/>
        <end position="109"/>
    </location>
</feature>
<dbReference type="Pfam" id="PF01773">
    <property type="entry name" value="Nucleos_tra2_N"/>
    <property type="match status" value="1"/>
</dbReference>
<dbReference type="RefSeq" id="WP_089199323.1">
    <property type="nucleotide sequence ID" value="NZ_NHRJ02000002.1"/>
</dbReference>
<feature type="domain" description="Concentrative nucleoside transporter C-terminal" evidence="9">
    <location>
        <begin position="192"/>
        <end position="395"/>
    </location>
</feature>
<dbReference type="GO" id="GO:0005886">
    <property type="term" value="C:plasma membrane"/>
    <property type="evidence" value="ECO:0007669"/>
    <property type="project" value="UniProtKB-SubCell"/>
</dbReference>
<evidence type="ECO:0000313" key="12">
    <source>
        <dbReference type="Proteomes" id="UP000214746"/>
    </source>
</evidence>
<name>A0A2W1NBY0_PAEXE</name>
<dbReference type="InterPro" id="IPR002668">
    <property type="entry name" value="CNT_N_dom"/>
</dbReference>
<feature type="domain" description="Nucleoside transporter/FeoB GTPase Gate" evidence="10">
    <location>
        <begin position="89"/>
        <end position="187"/>
    </location>
</feature>
<feature type="transmembrane region" description="Helical" evidence="7">
    <location>
        <begin position="189"/>
        <end position="210"/>
    </location>
</feature>
<keyword evidence="3" id="KW-1003">Cell membrane</keyword>
<gene>
    <name evidence="11" type="ORF">CBW46_004455</name>
</gene>
<dbReference type="InterPro" id="IPR011657">
    <property type="entry name" value="CNT_C_dom"/>
</dbReference>
<organism evidence="11 12">
    <name type="scientific">Paenibacillus xerothermodurans</name>
    <dbReference type="NCBI Taxonomy" id="1977292"/>
    <lineage>
        <taxon>Bacteria</taxon>
        <taxon>Bacillati</taxon>
        <taxon>Bacillota</taxon>
        <taxon>Bacilli</taxon>
        <taxon>Bacillales</taxon>
        <taxon>Paenibacillaceae</taxon>
        <taxon>Paenibacillus</taxon>
    </lineage>
</organism>
<evidence type="ECO:0000259" key="8">
    <source>
        <dbReference type="Pfam" id="PF01773"/>
    </source>
</evidence>
<reference evidence="11" key="1">
    <citation type="submission" date="2018-06" db="EMBL/GenBank/DDBJ databases">
        <title>Paenibacillus xerothermodurans sp. nov. an extremely dry heat resistant spore forming bacterium isolated from the soil of Cape Canaveral, Florida.</title>
        <authorList>
            <person name="Seuylemezian A."/>
            <person name="Kaur N."/>
            <person name="Patil P."/>
            <person name="Patil P."/>
            <person name="Mayilraj S."/>
            <person name="Vaishampayan P."/>
        </authorList>
    </citation>
    <scope>NUCLEOTIDE SEQUENCE [LARGE SCALE GENOMIC DNA]</scope>
    <source>
        <strain evidence="11">ATCC 27380</strain>
    </source>
</reference>
<evidence type="ECO:0000256" key="1">
    <source>
        <dbReference type="ARBA" id="ARBA00004651"/>
    </source>
</evidence>
<comment type="caution">
    <text evidence="11">The sequence shown here is derived from an EMBL/GenBank/DDBJ whole genome shotgun (WGS) entry which is preliminary data.</text>
</comment>
<keyword evidence="6 7" id="KW-0472">Membrane</keyword>
<protein>
    <submittedName>
        <fullName evidence="11">NupC/NupG family nucleoside CNT transporter</fullName>
    </submittedName>
</protein>
<dbReference type="AlphaFoldDB" id="A0A2W1NBY0"/>
<evidence type="ECO:0000256" key="4">
    <source>
        <dbReference type="ARBA" id="ARBA00022692"/>
    </source>
</evidence>
<proteinExistence type="inferred from homology"/>
<dbReference type="GO" id="GO:0005337">
    <property type="term" value="F:nucleoside transmembrane transporter activity"/>
    <property type="evidence" value="ECO:0007669"/>
    <property type="project" value="InterPro"/>
</dbReference>
<evidence type="ECO:0000259" key="9">
    <source>
        <dbReference type="Pfam" id="PF07662"/>
    </source>
</evidence>
<dbReference type="GO" id="GO:0015293">
    <property type="term" value="F:symporter activity"/>
    <property type="evidence" value="ECO:0007669"/>
    <property type="project" value="TreeGrafter"/>
</dbReference>
<evidence type="ECO:0000256" key="2">
    <source>
        <dbReference type="ARBA" id="ARBA00009033"/>
    </source>
</evidence>
<evidence type="ECO:0000256" key="5">
    <source>
        <dbReference type="ARBA" id="ARBA00022989"/>
    </source>
</evidence>
<keyword evidence="4 7" id="KW-0812">Transmembrane</keyword>
<dbReference type="InterPro" id="IPR008276">
    <property type="entry name" value="C_nuclsd_transpt"/>
</dbReference>
<comment type="subcellular location">
    <subcellularLocation>
        <location evidence="1">Cell membrane</location>
        <topology evidence="1">Multi-pass membrane protein</topology>
    </subcellularLocation>
</comment>
<feature type="transmembrane region" description="Helical" evidence="7">
    <location>
        <begin position="379"/>
        <end position="398"/>
    </location>
</feature>
<feature type="transmembrane region" description="Helical" evidence="7">
    <location>
        <begin position="29"/>
        <end position="51"/>
    </location>
</feature>
<evidence type="ECO:0000259" key="10">
    <source>
        <dbReference type="Pfam" id="PF07670"/>
    </source>
</evidence>
<feature type="transmembrane region" description="Helical" evidence="7">
    <location>
        <begin position="247"/>
        <end position="272"/>
    </location>
</feature>
<dbReference type="EMBL" id="NHRJ02000002">
    <property type="protein sequence ID" value="PZE22179.1"/>
    <property type="molecule type" value="Genomic_DNA"/>
</dbReference>
<dbReference type="Pfam" id="PF07670">
    <property type="entry name" value="Gate"/>
    <property type="match status" value="1"/>
</dbReference>
<dbReference type="PANTHER" id="PTHR10590">
    <property type="entry name" value="SODIUM/NUCLEOSIDE COTRANSPORTER"/>
    <property type="match status" value="1"/>
</dbReference>
<dbReference type="Pfam" id="PF07662">
    <property type="entry name" value="Nucleos_tra2_C"/>
    <property type="match status" value="1"/>
</dbReference>
<accession>A0A2W1NBY0</accession>
<evidence type="ECO:0000256" key="3">
    <source>
        <dbReference type="ARBA" id="ARBA00022475"/>
    </source>
</evidence>
<feature type="domain" description="Concentrative nucleoside transporter N-terminal" evidence="8">
    <location>
        <begin position="8"/>
        <end position="80"/>
    </location>
</feature>
<evidence type="ECO:0000256" key="7">
    <source>
        <dbReference type="SAM" id="Phobius"/>
    </source>
</evidence>
<evidence type="ECO:0000256" key="6">
    <source>
        <dbReference type="ARBA" id="ARBA00023136"/>
    </source>
</evidence>
<feature type="transmembrane region" description="Helical" evidence="7">
    <location>
        <begin position="338"/>
        <end position="358"/>
    </location>
</feature>
<dbReference type="OrthoDB" id="9766455at2"/>
<comment type="similarity">
    <text evidence="2">Belongs to the concentrative nucleoside transporter (CNT) (TC 2.A.41) family.</text>
</comment>
<sequence length="399" mass="42958">MSSLIGFVGILFVLGLCFALSIDRKNIKYKSIGIMLVLQFGLAWFMLNTAVGQDIINTISAGFNELIRFAGVGVTFVFGGITDAPFVFFLNVLLVIVFFSTLLSILTYIKVLPVVIRFFGGLLSRITGMPKVESFNAVNSMFFGQSEALLAIKSQFRQLSKERLFIVCASAMGSVSASISGSYMELVPARFVLVAMVLNAFSALIISSLLMPVRVPKEEDVITVNEVEQPRSIFEAMGDGALDGLKIAAIVAGMLIAFIATMELVNAIIQYITGLFGFRTNLQEILGYILAPFVYLSGVPAEEVIQAGGIMGTKIVINEFVAMLQFQPLIPIFSDRTVAIVSTYLISFANFSSIGIIAGSVKAIDDEKAKVVAGFGLKMLFAATLASLLSAMIVGIFIG</sequence>
<keyword evidence="5 7" id="KW-1133">Transmembrane helix</keyword>